<accession>A0A2N3PVY7</accession>
<dbReference type="OrthoDB" id="7477016at2"/>
<dbReference type="Gene3D" id="1.10.3990.20">
    <property type="entry name" value="protein bp1543"/>
    <property type="match status" value="1"/>
</dbReference>
<dbReference type="RefSeq" id="WP_101250608.1">
    <property type="nucleotide sequence ID" value="NZ_PIUM01000010.1"/>
</dbReference>
<reference evidence="3" key="1">
    <citation type="submission" date="2017-12" db="EMBL/GenBank/DDBJ databases">
        <title>Draft genome sequence of Telmatospirillum siberiense 26-4b1T, an acidotolerant peatland alphaproteobacterium potentially involved in sulfur cycling.</title>
        <authorList>
            <person name="Hausmann B."/>
            <person name="Pjevac P."/>
            <person name="Schreck K."/>
            <person name="Herbold C.W."/>
            <person name="Daims H."/>
            <person name="Wagner M."/>
            <person name="Pester M."/>
            <person name="Loy A."/>
        </authorList>
    </citation>
    <scope>NUCLEOTIDE SEQUENCE [LARGE SCALE GENOMIC DNA]</scope>
    <source>
        <strain evidence="3">26-4b1</strain>
    </source>
</reference>
<evidence type="ECO:0000313" key="2">
    <source>
        <dbReference type="EMBL" id="PKU24572.1"/>
    </source>
</evidence>
<dbReference type="EMBL" id="PIUM01000010">
    <property type="protein sequence ID" value="PKU24572.1"/>
    <property type="molecule type" value="Genomic_DNA"/>
</dbReference>
<dbReference type="InterPro" id="IPR038268">
    <property type="entry name" value="RHH_sf"/>
</dbReference>
<feature type="domain" description="Ribbon-helix-helix" evidence="1">
    <location>
        <begin position="6"/>
        <end position="66"/>
    </location>
</feature>
<dbReference type="AlphaFoldDB" id="A0A2N3PVY7"/>
<dbReference type="GO" id="GO:0016740">
    <property type="term" value="F:transferase activity"/>
    <property type="evidence" value="ECO:0007669"/>
    <property type="project" value="UniProtKB-KW"/>
</dbReference>
<comment type="caution">
    <text evidence="2">The sequence shown here is derived from an EMBL/GenBank/DDBJ whole genome shotgun (WGS) entry which is preliminary data.</text>
</comment>
<organism evidence="2 3">
    <name type="scientific">Telmatospirillum siberiense</name>
    <dbReference type="NCBI Taxonomy" id="382514"/>
    <lineage>
        <taxon>Bacteria</taxon>
        <taxon>Pseudomonadati</taxon>
        <taxon>Pseudomonadota</taxon>
        <taxon>Alphaproteobacteria</taxon>
        <taxon>Rhodospirillales</taxon>
        <taxon>Rhodospirillaceae</taxon>
        <taxon>Telmatospirillum</taxon>
    </lineage>
</organism>
<protein>
    <submittedName>
        <fullName evidence="2">Aryl-sulfate sulfotransferase</fullName>
    </submittedName>
</protein>
<dbReference type="InterPro" id="IPR027373">
    <property type="entry name" value="RHH_dom"/>
</dbReference>
<sequence length="77" mass="8242">MSGDIRKRSVVIAGHATSISLEAEFWDALKVIAETRGLSLNALVAAIDSERTGNLSSALRLHVLKDLRAKVEARDAG</sequence>
<proteinExistence type="predicted"/>
<keyword evidence="3" id="KW-1185">Reference proteome</keyword>
<dbReference type="Pfam" id="PF13467">
    <property type="entry name" value="RHH_4"/>
    <property type="match status" value="1"/>
</dbReference>
<name>A0A2N3PVY7_9PROT</name>
<evidence type="ECO:0000259" key="1">
    <source>
        <dbReference type="Pfam" id="PF13467"/>
    </source>
</evidence>
<evidence type="ECO:0000313" key="3">
    <source>
        <dbReference type="Proteomes" id="UP000233293"/>
    </source>
</evidence>
<keyword evidence="2" id="KW-0808">Transferase</keyword>
<gene>
    <name evidence="2" type="ORF">CWS72_10760</name>
</gene>
<dbReference type="Proteomes" id="UP000233293">
    <property type="component" value="Unassembled WGS sequence"/>
</dbReference>